<feature type="domain" description="Peptidase S1" evidence="1">
    <location>
        <begin position="43"/>
        <end position="263"/>
    </location>
</feature>
<evidence type="ECO:0000259" key="1">
    <source>
        <dbReference type="Pfam" id="PF00089"/>
    </source>
</evidence>
<dbReference type="InterPro" id="IPR018114">
    <property type="entry name" value="TRYPSIN_HIS"/>
</dbReference>
<protein>
    <recommendedName>
        <fullName evidence="1">Peptidase S1 domain-containing protein</fullName>
    </recommendedName>
</protein>
<dbReference type="InterPro" id="IPR009003">
    <property type="entry name" value="Peptidase_S1_PA"/>
</dbReference>
<dbReference type="InterPro" id="IPR001254">
    <property type="entry name" value="Trypsin_dom"/>
</dbReference>
<dbReference type="Pfam" id="PF00089">
    <property type="entry name" value="Trypsin"/>
    <property type="match status" value="1"/>
</dbReference>
<reference evidence="2 3" key="1">
    <citation type="submission" date="2017-11" db="EMBL/GenBank/DDBJ databases">
        <title>Draft genome sequence of environmental isolate Aeromonas cavernicola sp. nov. MDC 2508.</title>
        <authorList>
            <person name="Colston S.M."/>
            <person name="Navarro A."/>
            <person name="Martinez-Murcia A.J."/>
            <person name="Graf J."/>
        </authorList>
    </citation>
    <scope>NUCLEOTIDE SEQUENCE [LARGE SCALE GENOMIC DNA]</scope>
    <source>
        <strain evidence="2 3">MDC 2508</strain>
    </source>
</reference>
<dbReference type="InterPro" id="IPR043504">
    <property type="entry name" value="Peptidase_S1_PA_chymotrypsin"/>
</dbReference>
<dbReference type="PROSITE" id="PS00134">
    <property type="entry name" value="TRYPSIN_HIS"/>
    <property type="match status" value="1"/>
</dbReference>
<dbReference type="AlphaFoldDB" id="A0A2H9U7D0"/>
<dbReference type="GO" id="GO:0004252">
    <property type="term" value="F:serine-type endopeptidase activity"/>
    <property type="evidence" value="ECO:0007669"/>
    <property type="project" value="InterPro"/>
</dbReference>
<proteinExistence type="predicted"/>
<dbReference type="Proteomes" id="UP000235861">
    <property type="component" value="Unassembled WGS sequence"/>
</dbReference>
<evidence type="ECO:0000313" key="2">
    <source>
        <dbReference type="EMBL" id="PJG59953.1"/>
    </source>
</evidence>
<evidence type="ECO:0000313" key="3">
    <source>
        <dbReference type="Proteomes" id="UP000235861"/>
    </source>
</evidence>
<dbReference type="SUPFAM" id="SSF50494">
    <property type="entry name" value="Trypsin-like serine proteases"/>
    <property type="match status" value="1"/>
</dbReference>
<dbReference type="EMBL" id="PGGC01000039">
    <property type="protein sequence ID" value="PJG59953.1"/>
    <property type="molecule type" value="Genomic_DNA"/>
</dbReference>
<sequence length="290" mass="30991">MAQPCQAIVISDAVFHQLGGDLNHVEKSMGAVAIALRQQSELSPFLAVGYLPGCTATWLGEQAQWTYLLTAAHCVPYQGEVTPVHSQFISWQGMPIAYGDGVAYVPPARLHRPAGLSASAADIALLKLPTRRPLPDKAGQPLTPPTLYQGAPLLHAPVNLVGYGEWGVGARPTTNYEIATERRRLYGQSRITHQFEHGYLQVAAYEPQAIPPSSGLWARIAKGDSGAAWWQLIAGKQHIVAVTSSGHATASNATAIGPYLPWIASIFPQISVTPRITSPISTHPTGSTTP</sequence>
<dbReference type="GO" id="GO:0006508">
    <property type="term" value="P:proteolysis"/>
    <property type="evidence" value="ECO:0007669"/>
    <property type="project" value="InterPro"/>
</dbReference>
<dbReference type="Gene3D" id="2.40.10.10">
    <property type="entry name" value="Trypsin-like serine proteases"/>
    <property type="match status" value="1"/>
</dbReference>
<keyword evidence="3" id="KW-1185">Reference proteome</keyword>
<name>A0A2H9U7D0_9GAMM</name>
<organism evidence="2 3">
    <name type="scientific">Aeromonas cavernicola</name>
    <dbReference type="NCBI Taxonomy" id="1006623"/>
    <lineage>
        <taxon>Bacteria</taxon>
        <taxon>Pseudomonadati</taxon>
        <taxon>Pseudomonadota</taxon>
        <taxon>Gammaproteobacteria</taxon>
        <taxon>Aeromonadales</taxon>
        <taxon>Aeromonadaceae</taxon>
        <taxon>Aeromonas</taxon>
    </lineage>
</organism>
<accession>A0A2H9U7D0</accession>
<comment type="caution">
    <text evidence="2">The sequence shown here is derived from an EMBL/GenBank/DDBJ whole genome shotgun (WGS) entry which is preliminary data.</text>
</comment>
<gene>
    <name evidence="2" type="ORF">CUC53_04450</name>
</gene>